<dbReference type="EMBL" id="ALPT02000044">
    <property type="protein sequence ID" value="KGA96852.1"/>
    <property type="molecule type" value="Genomic_DNA"/>
</dbReference>
<proteinExistence type="predicted"/>
<feature type="region of interest" description="Disordered" evidence="1">
    <location>
        <begin position="51"/>
        <end position="77"/>
    </location>
</feature>
<dbReference type="AlphaFoldDB" id="A0A094YTQ5"/>
<evidence type="ECO:0000313" key="5">
    <source>
        <dbReference type="Proteomes" id="UP000297014"/>
    </source>
</evidence>
<name>A0A094YTQ5_ALKAL</name>
<comment type="caution">
    <text evidence="2">The sequence shown here is derived from an EMBL/GenBank/DDBJ whole genome shotgun (WGS) entry which is preliminary data.</text>
</comment>
<evidence type="ECO:0000313" key="2">
    <source>
        <dbReference type="EMBL" id="KGA96852.1"/>
    </source>
</evidence>
<dbReference type="Proteomes" id="UP000002754">
    <property type="component" value="Unassembled WGS sequence"/>
</dbReference>
<evidence type="ECO:0008006" key="6">
    <source>
        <dbReference type="Google" id="ProtNLM"/>
    </source>
</evidence>
<organism evidence="2 4">
    <name type="scientific">Alkalihalobacillus alcalophilus ATCC 27647 = CGMCC 1.3604</name>
    <dbReference type="NCBI Taxonomy" id="1218173"/>
    <lineage>
        <taxon>Bacteria</taxon>
        <taxon>Bacillati</taxon>
        <taxon>Bacillota</taxon>
        <taxon>Bacilli</taxon>
        <taxon>Bacillales</taxon>
        <taxon>Bacillaceae</taxon>
        <taxon>Alkalihalobacillus</taxon>
    </lineage>
</organism>
<evidence type="ECO:0000313" key="3">
    <source>
        <dbReference type="EMBL" id="THG91324.1"/>
    </source>
</evidence>
<reference evidence="3 5" key="2">
    <citation type="submission" date="2014-01" db="EMBL/GenBank/DDBJ databases">
        <title>Draft genome sequencing of Bacillus alcalophilus CGMCC 1.3604.</title>
        <authorList>
            <person name="Yang J."/>
            <person name="Diao L."/>
            <person name="Yang S."/>
        </authorList>
    </citation>
    <scope>NUCLEOTIDE SEQUENCE [LARGE SCALE GENOMIC DNA]</scope>
    <source>
        <strain evidence="3 5">CGMCC 1.3604</strain>
    </source>
</reference>
<evidence type="ECO:0000256" key="1">
    <source>
        <dbReference type="SAM" id="MobiDB-lite"/>
    </source>
</evidence>
<keyword evidence="4" id="KW-1185">Reference proteome</keyword>
<dbReference type="InterPro" id="IPR009363">
    <property type="entry name" value="Phage_Mu_Gp16"/>
</dbReference>
<dbReference type="OrthoDB" id="344687at2"/>
<protein>
    <recommendedName>
        <fullName evidence="6">Regulatory protein GemA</fullName>
    </recommendedName>
</protein>
<accession>A0A094YTQ5</accession>
<dbReference type="eggNOG" id="COG4382">
    <property type="taxonomic scope" value="Bacteria"/>
</dbReference>
<reference evidence="2 4" key="1">
    <citation type="journal article" date="2014" name="Genome Announc.">
        <title>Draft Genome Sequence of Bacillus alcalophilus AV1934, a Classic Alkaliphile Isolated from Human Feces in 1934.</title>
        <authorList>
            <person name="Attie O."/>
            <person name="Jayaprakash A."/>
            <person name="Shah H."/>
            <person name="Paulsen I.T."/>
            <person name="Morino M."/>
            <person name="Takahashi Y."/>
            <person name="Narumi I."/>
            <person name="Sachidanandam R."/>
            <person name="Satoh K."/>
            <person name="Ito M."/>
            <person name="Krulwich T.A."/>
        </authorList>
    </citation>
    <scope>NUCLEOTIDE SEQUENCE [LARGE SCALE GENOMIC DNA]</scope>
    <source>
        <strain evidence="2 4">AV1934</strain>
    </source>
</reference>
<dbReference type="Pfam" id="PF06252">
    <property type="entry name" value="GemA"/>
    <property type="match status" value="1"/>
</dbReference>
<dbReference type="Proteomes" id="UP000297014">
    <property type="component" value="Unassembled WGS sequence"/>
</dbReference>
<gene>
    <name evidence="3" type="ORF">AJ85_05735</name>
    <name evidence="2" type="ORF">BALCAV_0213615</name>
</gene>
<dbReference type="EMBL" id="JALP01000078">
    <property type="protein sequence ID" value="THG91324.1"/>
    <property type="molecule type" value="Genomic_DNA"/>
</dbReference>
<evidence type="ECO:0000313" key="4">
    <source>
        <dbReference type="Proteomes" id="UP000002754"/>
    </source>
</evidence>
<dbReference type="RefSeq" id="WP_003321255.1">
    <property type="nucleotide sequence ID" value="NZ_ALPT02000044.1"/>
</dbReference>
<sequence>MKLNNGQLRKIWATAKELNLEEDDLRSVVSEVSGSPSISSLTFDQAKAVIDRLGGKNNQPSKANKSNKRKSSQVSNQQIWKIQQLEKELGWEDNPKRMKAFMKKYAGVDRIEWLTPQKAWRLIESLKKLTEKENEA</sequence>